<name>A0ABV9HAD5_9HYPH</name>
<organism evidence="5 6">
    <name type="scientific">Daeguia caeni</name>
    <dbReference type="NCBI Taxonomy" id="439612"/>
    <lineage>
        <taxon>Bacteria</taxon>
        <taxon>Pseudomonadati</taxon>
        <taxon>Pseudomonadota</taxon>
        <taxon>Alphaproteobacteria</taxon>
        <taxon>Hyphomicrobiales</taxon>
        <taxon>Brucellaceae</taxon>
        <taxon>Daeguia</taxon>
    </lineage>
</organism>
<feature type="region of interest" description="Disordered" evidence="1">
    <location>
        <begin position="233"/>
        <end position="259"/>
    </location>
</feature>
<proteinExistence type="predicted"/>
<keyword evidence="2" id="KW-1133">Transmembrane helix</keyword>
<feature type="signal peptide" evidence="3">
    <location>
        <begin position="1"/>
        <end position="28"/>
    </location>
</feature>
<evidence type="ECO:0000256" key="2">
    <source>
        <dbReference type="SAM" id="Phobius"/>
    </source>
</evidence>
<feature type="domain" description="Peptidoglycan binding-like" evidence="4">
    <location>
        <begin position="135"/>
        <end position="169"/>
    </location>
</feature>
<evidence type="ECO:0000256" key="3">
    <source>
        <dbReference type="SAM" id="SignalP"/>
    </source>
</evidence>
<accession>A0ABV9HAD5</accession>
<feature type="domain" description="Peptidoglycan binding-like" evidence="4">
    <location>
        <begin position="265"/>
        <end position="319"/>
    </location>
</feature>
<dbReference type="Gene3D" id="1.10.101.10">
    <property type="entry name" value="PGBD-like superfamily/PGBD"/>
    <property type="match status" value="2"/>
</dbReference>
<feature type="chain" id="PRO_5045456440" evidence="3">
    <location>
        <begin position="29"/>
        <end position="326"/>
    </location>
</feature>
<dbReference type="InterPro" id="IPR036366">
    <property type="entry name" value="PGBDSf"/>
</dbReference>
<dbReference type="InterPro" id="IPR036365">
    <property type="entry name" value="PGBD-like_sf"/>
</dbReference>
<evidence type="ECO:0000259" key="4">
    <source>
        <dbReference type="Pfam" id="PF01471"/>
    </source>
</evidence>
<sequence>MRRPVKRPSITIRVLKFFLNSASALAFAAGEFIVRNPVFTGGATAFAVVFGFVAANALWYQPEAHNAVFFSTRPELVFKPTPRNALFGAGAKGGQAPSQPVANTAPVPDQTAGQLSLPEIISDDMLPALAPNADADIARLQLRLSALGIYKGPIDGFGGPQTRAAVERWRALEGKLNLPQTQNNQAAIRSGAPAAESAGRMDNIASVIARASPVPDEKPVPARAETALRPRAATVSLRPAENKTRSSAEKGPAGEQAPPVPITVQDIIRVQAGLKAFGNDAVPVTGQVDKATSDAVREFQKLFRLPVTGRIDATLIGKMREIGLIG</sequence>
<gene>
    <name evidence="5" type="ORF">ACFO1V_12865</name>
</gene>
<protein>
    <submittedName>
        <fullName evidence="5">Peptidoglycan-binding protein</fullName>
    </submittedName>
</protein>
<feature type="transmembrane region" description="Helical" evidence="2">
    <location>
        <begin position="38"/>
        <end position="60"/>
    </location>
</feature>
<evidence type="ECO:0000256" key="1">
    <source>
        <dbReference type="SAM" id="MobiDB-lite"/>
    </source>
</evidence>
<dbReference type="EMBL" id="JBHSEL010000121">
    <property type="protein sequence ID" value="MFC4626086.1"/>
    <property type="molecule type" value="Genomic_DNA"/>
</dbReference>
<keyword evidence="2" id="KW-0812">Transmembrane</keyword>
<dbReference type="InterPro" id="IPR002477">
    <property type="entry name" value="Peptidoglycan-bd-like"/>
</dbReference>
<dbReference type="RefSeq" id="WP_374832829.1">
    <property type="nucleotide sequence ID" value="NZ_JBHEEZ010000018.1"/>
</dbReference>
<evidence type="ECO:0000313" key="6">
    <source>
        <dbReference type="Proteomes" id="UP001596042"/>
    </source>
</evidence>
<reference evidence="6" key="1">
    <citation type="journal article" date="2019" name="Int. J. Syst. Evol. Microbiol.">
        <title>The Global Catalogue of Microorganisms (GCM) 10K type strain sequencing project: providing services to taxonomists for standard genome sequencing and annotation.</title>
        <authorList>
            <consortium name="The Broad Institute Genomics Platform"/>
            <consortium name="The Broad Institute Genome Sequencing Center for Infectious Disease"/>
            <person name="Wu L."/>
            <person name="Ma J."/>
        </authorList>
    </citation>
    <scope>NUCLEOTIDE SEQUENCE [LARGE SCALE GENOMIC DNA]</scope>
    <source>
        <strain evidence="6">CGMCC 1.15731</strain>
    </source>
</reference>
<comment type="caution">
    <text evidence="5">The sequence shown here is derived from an EMBL/GenBank/DDBJ whole genome shotgun (WGS) entry which is preliminary data.</text>
</comment>
<keyword evidence="2" id="KW-0472">Membrane</keyword>
<keyword evidence="3" id="KW-0732">Signal</keyword>
<evidence type="ECO:0000313" key="5">
    <source>
        <dbReference type="EMBL" id="MFC4626086.1"/>
    </source>
</evidence>
<keyword evidence="6" id="KW-1185">Reference proteome</keyword>
<dbReference type="Pfam" id="PF01471">
    <property type="entry name" value="PG_binding_1"/>
    <property type="match status" value="2"/>
</dbReference>
<dbReference type="SUPFAM" id="SSF47090">
    <property type="entry name" value="PGBD-like"/>
    <property type="match status" value="2"/>
</dbReference>
<dbReference type="Proteomes" id="UP001596042">
    <property type="component" value="Unassembled WGS sequence"/>
</dbReference>